<accession>A0A913Y2F7</accession>
<dbReference type="RefSeq" id="XP_020913724.1">
    <property type="nucleotide sequence ID" value="XM_021058065.2"/>
</dbReference>
<sequence>MVDENNAKVDEKVLQYEEFIDKRLKKDLEAVYKAKEDLYNKINEHLQLKSTIIQIKKSRSLGEKNDLKTMVDLGNNFFCQARVPDTSMIFVAVGYGFYVQFSLDEALAFIEKKCILLNNSADKLNKEAAKIKAHIKTVLGGLQELQHLGKLNE</sequence>
<dbReference type="GO" id="GO:0045944">
    <property type="term" value="P:positive regulation of transcription by RNA polymerase II"/>
    <property type="evidence" value="ECO:0007669"/>
    <property type="project" value="TreeGrafter"/>
</dbReference>
<keyword evidence="3" id="KW-1185">Reference proteome</keyword>
<dbReference type="KEGG" id="epa:110251361"/>
<dbReference type="InterPro" id="IPR009053">
    <property type="entry name" value="Prefoldin"/>
</dbReference>
<dbReference type="CDD" id="cd23158">
    <property type="entry name" value="Prefoldin_UXT"/>
    <property type="match status" value="1"/>
</dbReference>
<dbReference type="EnsemblMetazoa" id="XM_021058065.2">
    <property type="protein sequence ID" value="XP_020913724.1"/>
    <property type="gene ID" value="LOC110251361"/>
</dbReference>
<dbReference type="SUPFAM" id="SSF46579">
    <property type="entry name" value="Prefoldin"/>
    <property type="match status" value="1"/>
</dbReference>
<dbReference type="Pfam" id="PF02996">
    <property type="entry name" value="Prefoldin"/>
    <property type="match status" value="1"/>
</dbReference>
<protein>
    <submittedName>
        <fullName evidence="2">Uncharacterized protein</fullName>
    </submittedName>
</protein>
<dbReference type="GeneID" id="110251361"/>
<dbReference type="GO" id="GO:0016592">
    <property type="term" value="C:mediator complex"/>
    <property type="evidence" value="ECO:0007669"/>
    <property type="project" value="TreeGrafter"/>
</dbReference>
<proteinExistence type="inferred from homology"/>
<dbReference type="GO" id="GO:0003714">
    <property type="term" value="F:transcription corepressor activity"/>
    <property type="evidence" value="ECO:0007669"/>
    <property type="project" value="InterPro"/>
</dbReference>
<dbReference type="InterPro" id="IPR003994">
    <property type="entry name" value="UXT"/>
</dbReference>
<evidence type="ECO:0000256" key="1">
    <source>
        <dbReference type="ARBA" id="ARBA00007666"/>
    </source>
</evidence>
<dbReference type="PRINTS" id="PR01502">
    <property type="entry name" value="UXTPROTEIN"/>
</dbReference>
<reference evidence="2" key="1">
    <citation type="submission" date="2022-11" db="UniProtKB">
        <authorList>
            <consortium name="EnsemblMetazoa"/>
        </authorList>
    </citation>
    <scope>IDENTIFICATION</scope>
</reference>
<evidence type="ECO:0000313" key="3">
    <source>
        <dbReference type="Proteomes" id="UP000887567"/>
    </source>
</evidence>
<dbReference type="InterPro" id="IPR004127">
    <property type="entry name" value="Prefoldin_subunit_alpha"/>
</dbReference>
<evidence type="ECO:0000313" key="2">
    <source>
        <dbReference type="EnsemblMetazoa" id="XP_020913724.1"/>
    </source>
</evidence>
<dbReference type="PANTHER" id="PTHR13345">
    <property type="entry name" value="MEDIATOR OF RNA POLYMERASE II TRANSCRIPTION SUBUNIT 10"/>
    <property type="match status" value="1"/>
</dbReference>
<dbReference type="AlphaFoldDB" id="A0A913Y2F7"/>
<dbReference type="OrthoDB" id="433124at2759"/>
<dbReference type="OMA" id="HMPDGYK"/>
<dbReference type="Proteomes" id="UP000887567">
    <property type="component" value="Unplaced"/>
</dbReference>
<name>A0A913Y2F7_EXADI</name>
<comment type="similarity">
    <text evidence="1">Belongs to the UXT family.</text>
</comment>
<organism evidence="2 3">
    <name type="scientific">Exaiptasia diaphana</name>
    <name type="common">Tropical sea anemone</name>
    <name type="synonym">Aiptasia pulchella</name>
    <dbReference type="NCBI Taxonomy" id="2652724"/>
    <lineage>
        <taxon>Eukaryota</taxon>
        <taxon>Metazoa</taxon>
        <taxon>Cnidaria</taxon>
        <taxon>Anthozoa</taxon>
        <taxon>Hexacorallia</taxon>
        <taxon>Actiniaria</taxon>
        <taxon>Aiptasiidae</taxon>
        <taxon>Exaiptasia</taxon>
    </lineage>
</organism>
<dbReference type="Gene3D" id="1.10.287.370">
    <property type="match status" value="1"/>
</dbReference>
<dbReference type="PANTHER" id="PTHR13345:SF9">
    <property type="entry name" value="PROTEIN UXT"/>
    <property type="match status" value="1"/>
</dbReference>
<dbReference type="GO" id="GO:0000122">
    <property type="term" value="P:negative regulation of transcription by RNA polymerase II"/>
    <property type="evidence" value="ECO:0007669"/>
    <property type="project" value="InterPro"/>
</dbReference>